<dbReference type="AlphaFoldDB" id="A0A397NIT3"/>
<dbReference type="InterPro" id="IPR017850">
    <property type="entry name" value="Alkaline_phosphatase_core_sf"/>
</dbReference>
<evidence type="ECO:0000256" key="2">
    <source>
        <dbReference type="ARBA" id="ARBA00022723"/>
    </source>
</evidence>
<dbReference type="EMBL" id="QXDC01000004">
    <property type="protein sequence ID" value="RIA37446.1"/>
    <property type="molecule type" value="Genomic_DNA"/>
</dbReference>
<protein>
    <submittedName>
        <fullName evidence="7">Arylsulfatase</fullName>
    </submittedName>
</protein>
<keyword evidence="3" id="KW-0378">Hydrolase</keyword>
<keyword evidence="5" id="KW-0732">Signal</keyword>
<feature type="chain" id="PRO_5017209747" evidence="5">
    <location>
        <begin position="30"/>
        <end position="582"/>
    </location>
</feature>
<dbReference type="InterPro" id="IPR000917">
    <property type="entry name" value="Sulfatase_N"/>
</dbReference>
<dbReference type="GO" id="GO:0046872">
    <property type="term" value="F:metal ion binding"/>
    <property type="evidence" value="ECO:0007669"/>
    <property type="project" value="UniProtKB-KW"/>
</dbReference>
<dbReference type="InterPro" id="IPR024607">
    <property type="entry name" value="Sulfatase_CS"/>
</dbReference>
<dbReference type="PANTHER" id="PTHR42693:SF53">
    <property type="entry name" value="ENDO-4-O-SULFATASE"/>
    <property type="match status" value="1"/>
</dbReference>
<proteinExistence type="inferred from homology"/>
<dbReference type="InterPro" id="IPR006311">
    <property type="entry name" value="TAT_signal"/>
</dbReference>
<accession>A0A397NIT3</accession>
<organism evidence="7 8">
    <name type="scientific">Hephaestia caeni</name>
    <dbReference type="NCBI Taxonomy" id="645617"/>
    <lineage>
        <taxon>Bacteria</taxon>
        <taxon>Pseudomonadati</taxon>
        <taxon>Pseudomonadota</taxon>
        <taxon>Alphaproteobacteria</taxon>
        <taxon>Sphingomonadales</taxon>
        <taxon>Sphingomonadaceae</taxon>
        <taxon>Hephaestia</taxon>
    </lineage>
</organism>
<reference evidence="7 8" key="1">
    <citation type="submission" date="2018-08" db="EMBL/GenBank/DDBJ databases">
        <title>Genomic Encyclopedia of Type Strains, Phase IV (KMG-IV): sequencing the most valuable type-strain genomes for metagenomic binning, comparative biology and taxonomic classification.</title>
        <authorList>
            <person name="Goeker M."/>
        </authorList>
    </citation>
    <scope>NUCLEOTIDE SEQUENCE [LARGE SCALE GENOMIC DNA]</scope>
    <source>
        <strain evidence="7 8">DSM 25527</strain>
    </source>
</reference>
<dbReference type="Pfam" id="PF00884">
    <property type="entry name" value="Sulfatase"/>
    <property type="match status" value="1"/>
</dbReference>
<keyword evidence="4" id="KW-0106">Calcium</keyword>
<dbReference type="RefSeq" id="WP_119036755.1">
    <property type="nucleotide sequence ID" value="NZ_QXDC01000004.1"/>
</dbReference>
<dbReference type="OrthoDB" id="9803751at2"/>
<dbReference type="CDD" id="cd16025">
    <property type="entry name" value="PAS_like"/>
    <property type="match status" value="1"/>
</dbReference>
<evidence type="ECO:0000256" key="1">
    <source>
        <dbReference type="ARBA" id="ARBA00008779"/>
    </source>
</evidence>
<evidence type="ECO:0000256" key="3">
    <source>
        <dbReference type="ARBA" id="ARBA00022801"/>
    </source>
</evidence>
<gene>
    <name evidence="7" type="ORF">DFR49_3331</name>
</gene>
<feature type="domain" description="Sulfatase N-terminal" evidence="6">
    <location>
        <begin position="51"/>
        <end position="470"/>
    </location>
</feature>
<name>A0A397NIT3_9SPHN</name>
<comment type="similarity">
    <text evidence="1">Belongs to the sulfatase family.</text>
</comment>
<dbReference type="PROSITE" id="PS00149">
    <property type="entry name" value="SULFATASE_2"/>
    <property type="match status" value="1"/>
</dbReference>
<dbReference type="Gene3D" id="3.40.720.10">
    <property type="entry name" value="Alkaline Phosphatase, subunit A"/>
    <property type="match status" value="1"/>
</dbReference>
<dbReference type="PROSITE" id="PS51318">
    <property type="entry name" value="TAT"/>
    <property type="match status" value="1"/>
</dbReference>
<comment type="caution">
    <text evidence="7">The sequence shown here is derived from an EMBL/GenBank/DDBJ whole genome shotgun (WGS) entry which is preliminary data.</text>
</comment>
<evidence type="ECO:0000259" key="6">
    <source>
        <dbReference type="Pfam" id="PF00884"/>
    </source>
</evidence>
<dbReference type="PANTHER" id="PTHR42693">
    <property type="entry name" value="ARYLSULFATASE FAMILY MEMBER"/>
    <property type="match status" value="1"/>
</dbReference>
<evidence type="ECO:0000313" key="8">
    <source>
        <dbReference type="Proteomes" id="UP000266568"/>
    </source>
</evidence>
<evidence type="ECO:0000256" key="5">
    <source>
        <dbReference type="SAM" id="SignalP"/>
    </source>
</evidence>
<dbReference type="Proteomes" id="UP000266568">
    <property type="component" value="Unassembled WGS sequence"/>
</dbReference>
<evidence type="ECO:0000313" key="7">
    <source>
        <dbReference type="EMBL" id="RIA37446.1"/>
    </source>
</evidence>
<dbReference type="Gene3D" id="3.30.1120.10">
    <property type="match status" value="1"/>
</dbReference>
<evidence type="ECO:0000256" key="4">
    <source>
        <dbReference type="ARBA" id="ARBA00022837"/>
    </source>
</evidence>
<dbReference type="GO" id="GO:0004065">
    <property type="term" value="F:arylsulfatase activity"/>
    <property type="evidence" value="ECO:0007669"/>
    <property type="project" value="TreeGrafter"/>
</dbReference>
<dbReference type="InterPro" id="IPR050738">
    <property type="entry name" value="Sulfatase"/>
</dbReference>
<dbReference type="SUPFAM" id="SSF53649">
    <property type="entry name" value="Alkaline phosphatase-like"/>
    <property type="match status" value="1"/>
</dbReference>
<keyword evidence="8" id="KW-1185">Reference proteome</keyword>
<sequence>MQGVQRKRRQARIGAAALGLAFAALPALASSPAAPAAAPVRSPASAEQSRPNFLVIMGDDIGYSDIGAYGGNIDTPNLDALAQRSIRFSNFYNMSRCCPSRAALLTGRYPHRVNMAGNGTSLSLEVPTVAEELRDAGYATSMVGKWHLTAAVPIKDSAEHLKWLNHQAYFDRDFGDKRTYPAARGFDYHWGIIWGIADYYDPFSLVDNFTPVKSVPKGFYLTDAISDHAVDQVRQLGKGKKPFMMYLAYTAAHWPLMAPEETIQKYIPRFSKGWDALRKERYKRQVELGLIAPGPELPDLTTGYAGNADIAWDKLTPEQRTIQIRKMATHAAMIEIMDKGIGRVIQALKDSGQYENTVIIYLNDNGASPEIMTQPGYDRPSETRDGRTIEYGEYPQGIGTETTMAGIGTHWASAANTPWRWWKREQYQGGTHTPFLISWPGHMGNRAGTMNTDVADIVDVTPTLLDLAHVTPDTSKQPIDGISIAGVFKGQKIARAAPLFFEHYGARGILDGRWKLVSLAPEGPEQKRKTYRPWHLYDIAADRTEMHDLADAHPEIVARLDREWKDWAKDVGAPHYDEPAES</sequence>
<feature type="signal peptide" evidence="5">
    <location>
        <begin position="1"/>
        <end position="29"/>
    </location>
</feature>
<keyword evidence="2" id="KW-0479">Metal-binding</keyword>